<dbReference type="GO" id="GO:0005886">
    <property type="term" value="C:plasma membrane"/>
    <property type="evidence" value="ECO:0007669"/>
    <property type="project" value="TreeGrafter"/>
</dbReference>
<dbReference type="Pfam" id="PF02702">
    <property type="entry name" value="KdpD"/>
    <property type="match status" value="1"/>
</dbReference>
<evidence type="ECO:0000259" key="4">
    <source>
        <dbReference type="Pfam" id="PF02702"/>
    </source>
</evidence>
<dbReference type="InterPro" id="IPR027417">
    <property type="entry name" value="P-loop_NTPase"/>
</dbReference>
<reference evidence="5" key="1">
    <citation type="submission" date="2020-02" db="EMBL/GenBank/DDBJ databases">
        <authorList>
            <person name="Meier V. D."/>
        </authorList>
    </citation>
    <scope>NUCLEOTIDE SEQUENCE</scope>
    <source>
        <strain evidence="5">AVDCRST_MAG90</strain>
    </source>
</reference>
<evidence type="ECO:0000256" key="1">
    <source>
        <dbReference type="ARBA" id="ARBA00022679"/>
    </source>
</evidence>
<keyword evidence="5" id="KW-0406">Ion transport</keyword>
<dbReference type="FunFam" id="3.40.50.300:FF:000483">
    <property type="entry name" value="Sensor histidine kinase KdpD"/>
    <property type="match status" value="1"/>
</dbReference>
<feature type="non-terminal residue" evidence="5">
    <location>
        <position position="348"/>
    </location>
</feature>
<accession>A0A6J4LF24</accession>
<keyword evidence="5" id="KW-0407">Ion channel</keyword>
<name>A0A6J4LF24_9HYPH</name>
<dbReference type="GO" id="GO:0000155">
    <property type="term" value="F:phosphorelay sensor kinase activity"/>
    <property type="evidence" value="ECO:0007669"/>
    <property type="project" value="InterPro"/>
</dbReference>
<feature type="domain" description="Signal transduction histidine kinase osmosensitive K+ channel sensor N-terminal" evidence="4">
    <location>
        <begin position="25"/>
        <end position="234"/>
    </location>
</feature>
<evidence type="ECO:0000313" key="5">
    <source>
        <dbReference type="EMBL" id="CAA9327131.1"/>
    </source>
</evidence>
<sequence length="348" mass="38577">MAEERHGQDRRPSPDALLAEARKERRGRLKIFLGAAPGVGKTYEMLTSGRAKKRDGVDVVIGVVETHGRKETEALAEGFEVVARRSTAYKGRAIEEMDLEAVLARRPQLVLVDELAHTNAPESRHPKRWQDVEELLAAGVDVFTTLNIQHVESLNDVVAQITRIRVRETVPDSIIDRADDVEVIDLTPDDLIARLKEGKVYVPKTAERALGHFFSPGNLTALRELALRRTAQRVDDQLLTHMQANAITGPWAAGERVLVCVSEDPRSAGLVRYAKRLADRLRAPWTALTIESRRSASLSEETRDRIADTLRLAERLGGETATIPSGGRRIADDVIAYAQDNNVTQIVV</sequence>
<dbReference type="PANTHER" id="PTHR45569">
    <property type="entry name" value="SENSOR PROTEIN KDPD"/>
    <property type="match status" value="1"/>
</dbReference>
<dbReference type="EMBL" id="CADCUC010000250">
    <property type="protein sequence ID" value="CAA9327131.1"/>
    <property type="molecule type" value="Genomic_DNA"/>
</dbReference>
<dbReference type="SUPFAM" id="SSF52402">
    <property type="entry name" value="Adenine nucleotide alpha hydrolases-like"/>
    <property type="match status" value="1"/>
</dbReference>
<keyword evidence="5" id="KW-0813">Transport</keyword>
<protein>
    <submittedName>
        <fullName evidence="5">Osmosensitive K+ channel histidine kinase KdpD</fullName>
    </submittedName>
</protein>
<evidence type="ECO:0000256" key="3">
    <source>
        <dbReference type="ARBA" id="ARBA00023012"/>
    </source>
</evidence>
<gene>
    <name evidence="5" type="ORF">AVDCRST_MAG90-1298</name>
</gene>
<dbReference type="Gene3D" id="3.40.50.300">
    <property type="entry name" value="P-loop containing nucleotide triphosphate hydrolases"/>
    <property type="match status" value="1"/>
</dbReference>
<dbReference type="InterPro" id="IPR003852">
    <property type="entry name" value="Sig_transdc_His_kinase_KdpD_N"/>
</dbReference>
<keyword evidence="2 5" id="KW-0418">Kinase</keyword>
<evidence type="ECO:0000256" key="2">
    <source>
        <dbReference type="ARBA" id="ARBA00022777"/>
    </source>
</evidence>
<organism evidence="5">
    <name type="scientific">uncultured Microvirga sp</name>
    <dbReference type="NCBI Taxonomy" id="412392"/>
    <lineage>
        <taxon>Bacteria</taxon>
        <taxon>Pseudomonadati</taxon>
        <taxon>Pseudomonadota</taxon>
        <taxon>Alphaproteobacteria</taxon>
        <taxon>Hyphomicrobiales</taxon>
        <taxon>Methylobacteriaceae</taxon>
        <taxon>Microvirga</taxon>
        <taxon>environmental samples</taxon>
    </lineage>
</organism>
<dbReference type="GO" id="GO:0005737">
    <property type="term" value="C:cytoplasm"/>
    <property type="evidence" value="ECO:0007669"/>
    <property type="project" value="UniProtKB-ARBA"/>
</dbReference>
<dbReference type="Gene3D" id="3.40.50.620">
    <property type="entry name" value="HUPs"/>
    <property type="match status" value="1"/>
</dbReference>
<keyword evidence="3" id="KW-0902">Two-component regulatory system</keyword>
<dbReference type="AlphaFoldDB" id="A0A6J4LF24"/>
<dbReference type="InterPro" id="IPR014729">
    <property type="entry name" value="Rossmann-like_a/b/a_fold"/>
</dbReference>
<keyword evidence="1" id="KW-0808">Transferase</keyword>
<dbReference type="PANTHER" id="PTHR45569:SF1">
    <property type="entry name" value="SENSOR PROTEIN KDPD"/>
    <property type="match status" value="1"/>
</dbReference>
<dbReference type="GO" id="GO:0034220">
    <property type="term" value="P:monoatomic ion transmembrane transport"/>
    <property type="evidence" value="ECO:0007669"/>
    <property type="project" value="UniProtKB-KW"/>
</dbReference>
<proteinExistence type="predicted"/>
<dbReference type="InterPro" id="IPR052023">
    <property type="entry name" value="Histidine_kinase_KdpD"/>
</dbReference>